<gene>
    <name evidence="5" type="ORF">FPE_LOCUS17612</name>
</gene>
<comment type="subcellular location">
    <subcellularLocation>
        <location evidence="1">Nucleus</location>
    </subcellularLocation>
</comment>
<organism evidence="5 6">
    <name type="scientific">Fraxinus pennsylvanica</name>
    <dbReference type="NCBI Taxonomy" id="56036"/>
    <lineage>
        <taxon>Eukaryota</taxon>
        <taxon>Viridiplantae</taxon>
        <taxon>Streptophyta</taxon>
        <taxon>Embryophyta</taxon>
        <taxon>Tracheophyta</taxon>
        <taxon>Spermatophyta</taxon>
        <taxon>Magnoliopsida</taxon>
        <taxon>eudicotyledons</taxon>
        <taxon>Gunneridae</taxon>
        <taxon>Pentapetalae</taxon>
        <taxon>asterids</taxon>
        <taxon>lamiids</taxon>
        <taxon>Lamiales</taxon>
        <taxon>Oleaceae</taxon>
        <taxon>Oleeae</taxon>
        <taxon>Fraxinus</taxon>
    </lineage>
</organism>
<dbReference type="GO" id="GO:0006355">
    <property type="term" value="P:regulation of DNA-templated transcription"/>
    <property type="evidence" value="ECO:0007669"/>
    <property type="project" value="InterPro"/>
</dbReference>
<dbReference type="Pfam" id="PF02183">
    <property type="entry name" value="HALZ"/>
    <property type="match status" value="1"/>
</dbReference>
<dbReference type="InterPro" id="IPR050762">
    <property type="entry name" value="HD-ZIP_Homeobox_LZ_Class_II"/>
</dbReference>
<dbReference type="InterPro" id="IPR003106">
    <property type="entry name" value="Leu_zip_homeo"/>
</dbReference>
<keyword evidence="2" id="KW-0805">Transcription regulation</keyword>
<feature type="domain" description="Leucine zipper homeobox-associated" evidence="4">
    <location>
        <begin position="32"/>
        <end position="75"/>
    </location>
</feature>
<sequence length="134" mass="15124">MAISAGISKRTFNFVYHYFNYGKWIPSMTKLKQTEVDCEYLRRCCENLTVENRRLTKEVNELRALKLSPQFYMNTSPPTTLTMCPQCERVAVSSTSSATRQCNPAAAHHQRPIPVTSLAAMIPSQPLDANSHNA</sequence>
<dbReference type="SMART" id="SM00340">
    <property type="entry name" value="HALZ"/>
    <property type="match status" value="1"/>
</dbReference>
<evidence type="ECO:0000259" key="4">
    <source>
        <dbReference type="SMART" id="SM00340"/>
    </source>
</evidence>
<evidence type="ECO:0000313" key="5">
    <source>
        <dbReference type="EMBL" id="CAI9770351.1"/>
    </source>
</evidence>
<dbReference type="GO" id="GO:0043565">
    <property type="term" value="F:sequence-specific DNA binding"/>
    <property type="evidence" value="ECO:0007669"/>
    <property type="project" value="InterPro"/>
</dbReference>
<name>A0AAD2E0J6_9LAMI</name>
<accession>A0AAD2E0J6</accession>
<evidence type="ECO:0000313" key="6">
    <source>
        <dbReference type="Proteomes" id="UP000834106"/>
    </source>
</evidence>
<dbReference type="GO" id="GO:0005634">
    <property type="term" value="C:nucleus"/>
    <property type="evidence" value="ECO:0007669"/>
    <property type="project" value="UniProtKB-SubCell"/>
</dbReference>
<evidence type="ECO:0000256" key="1">
    <source>
        <dbReference type="ARBA" id="ARBA00004123"/>
    </source>
</evidence>
<dbReference type="Proteomes" id="UP000834106">
    <property type="component" value="Chromosome 10"/>
</dbReference>
<keyword evidence="6" id="KW-1185">Reference proteome</keyword>
<keyword evidence="3" id="KW-0804">Transcription</keyword>
<dbReference type="PANTHER" id="PTHR45714:SF11">
    <property type="entry name" value="HOMEOBOX-LEUCINE ZIPPER PROTEIN HAT3"/>
    <property type="match status" value="1"/>
</dbReference>
<dbReference type="AlphaFoldDB" id="A0AAD2E0J6"/>
<protein>
    <recommendedName>
        <fullName evidence="4">Leucine zipper homeobox-associated domain-containing protein</fullName>
    </recommendedName>
</protein>
<dbReference type="EMBL" id="OU503045">
    <property type="protein sequence ID" value="CAI9770351.1"/>
    <property type="molecule type" value="Genomic_DNA"/>
</dbReference>
<evidence type="ECO:0000256" key="3">
    <source>
        <dbReference type="ARBA" id="ARBA00023163"/>
    </source>
</evidence>
<reference evidence="5" key="1">
    <citation type="submission" date="2023-05" db="EMBL/GenBank/DDBJ databases">
        <authorList>
            <person name="Huff M."/>
        </authorList>
    </citation>
    <scope>NUCLEOTIDE SEQUENCE</scope>
</reference>
<dbReference type="PANTHER" id="PTHR45714">
    <property type="entry name" value="HOMEOBOX-LEUCINE ZIPPER PROTEIN HAT14"/>
    <property type="match status" value="1"/>
</dbReference>
<evidence type="ECO:0000256" key="2">
    <source>
        <dbReference type="ARBA" id="ARBA00023015"/>
    </source>
</evidence>
<proteinExistence type="predicted"/>